<dbReference type="Proteomes" id="UP000059680">
    <property type="component" value="Chromosome 4"/>
</dbReference>
<sequence>MLQCKLDGSTLNYLWLEVSEGVDENVVIVLQSGELLDRLLTEGWGQLWRRDERRHIVGPQLDAEHTPRVQTARVRRRHRQRQPPRAHLPVDEVDGARLRQERNGGHAGGARHAARPRQVRVVHQHARRPPRARLGEEELRQRRRPVSLQGAEVLPGVRERGHAAGVVEAVGDGGHAEGVPRWRRGGEHVLRGDEGGAEAVVREAAPELEHRVGVALRRRERQQEHLPAVVVVL</sequence>
<feature type="compositionally biased region" description="Basic residues" evidence="1">
    <location>
        <begin position="73"/>
        <end position="84"/>
    </location>
</feature>
<gene>
    <name evidence="2" type="ordered locus">Os04g0204150</name>
    <name evidence="2" type="ORF">OSNPB_040204150</name>
</gene>
<reference evidence="2 3" key="2">
    <citation type="journal article" date="2013" name="Plant Cell Physiol.">
        <title>Rice Annotation Project Database (RAP-DB): an integrative and interactive database for rice genomics.</title>
        <authorList>
            <person name="Sakai H."/>
            <person name="Lee S.S."/>
            <person name="Tanaka T."/>
            <person name="Numa H."/>
            <person name="Kim J."/>
            <person name="Kawahara Y."/>
            <person name="Wakimoto H."/>
            <person name="Yang C.C."/>
            <person name="Iwamoto M."/>
            <person name="Abe T."/>
            <person name="Yamada Y."/>
            <person name="Muto A."/>
            <person name="Inokuchi H."/>
            <person name="Ikemura T."/>
            <person name="Matsumoto T."/>
            <person name="Sasaki T."/>
            <person name="Itoh T."/>
        </authorList>
    </citation>
    <scope>NUCLEOTIDE SEQUENCE [LARGE SCALE GENOMIC DNA]</scope>
    <source>
        <strain evidence="3">cv. Nipponbare</strain>
    </source>
</reference>
<keyword evidence="3" id="KW-1185">Reference proteome</keyword>
<feature type="compositionally biased region" description="Basic residues" evidence="1">
    <location>
        <begin position="112"/>
        <end position="131"/>
    </location>
</feature>
<dbReference type="EMBL" id="AP014960">
    <property type="protein sequence ID" value="BAS88085.1"/>
    <property type="molecule type" value="Genomic_DNA"/>
</dbReference>
<evidence type="ECO:0000313" key="3">
    <source>
        <dbReference type="Proteomes" id="UP000059680"/>
    </source>
</evidence>
<name>A0A0P0W7Q7_ORYSJ</name>
<evidence type="ECO:0000313" key="2">
    <source>
        <dbReference type="EMBL" id="BAS88085.1"/>
    </source>
</evidence>
<feature type="region of interest" description="Disordered" evidence="1">
    <location>
        <begin position="66"/>
        <end position="143"/>
    </location>
</feature>
<dbReference type="AlphaFoldDB" id="A0A0P0W7Q7"/>
<dbReference type="FunCoup" id="A0A0P0W7Q7">
    <property type="interactions" value="2"/>
</dbReference>
<feature type="compositionally biased region" description="Basic and acidic residues" evidence="1">
    <location>
        <begin position="88"/>
        <end position="104"/>
    </location>
</feature>
<dbReference type="InParanoid" id="A0A0P0W7Q7"/>
<evidence type="ECO:0000256" key="1">
    <source>
        <dbReference type="SAM" id="MobiDB-lite"/>
    </source>
</evidence>
<dbReference type="PaxDb" id="39947-A0A0P0W7Q7"/>
<feature type="non-terminal residue" evidence="2">
    <location>
        <position position="233"/>
    </location>
</feature>
<accession>A0A0P0W7Q7</accession>
<reference evidence="2 3" key="3">
    <citation type="journal article" date="2013" name="Rice">
        <title>Improvement of the Oryza sativa Nipponbare reference genome using next generation sequence and optical map data.</title>
        <authorList>
            <person name="Kawahara Y."/>
            <person name="de la Bastide M."/>
            <person name="Hamilton J.P."/>
            <person name="Kanamori H."/>
            <person name="McCombie W.R."/>
            <person name="Ouyang S."/>
            <person name="Schwartz D.C."/>
            <person name="Tanaka T."/>
            <person name="Wu J."/>
            <person name="Zhou S."/>
            <person name="Childs K.L."/>
            <person name="Davidson R.M."/>
            <person name="Lin H."/>
            <person name="Quesada-Ocampo L."/>
            <person name="Vaillancourt B."/>
            <person name="Sakai H."/>
            <person name="Lee S.S."/>
            <person name="Kim J."/>
            <person name="Numa H."/>
            <person name="Itoh T."/>
            <person name="Buell C.R."/>
            <person name="Matsumoto T."/>
        </authorList>
    </citation>
    <scope>NUCLEOTIDE SEQUENCE [LARGE SCALE GENOMIC DNA]</scope>
    <source>
        <strain evidence="3">cv. Nipponbare</strain>
    </source>
</reference>
<proteinExistence type="predicted"/>
<reference evidence="3" key="1">
    <citation type="journal article" date="2005" name="Nature">
        <title>The map-based sequence of the rice genome.</title>
        <authorList>
            <consortium name="International rice genome sequencing project (IRGSP)"/>
            <person name="Matsumoto T."/>
            <person name="Wu J."/>
            <person name="Kanamori H."/>
            <person name="Katayose Y."/>
            <person name="Fujisawa M."/>
            <person name="Namiki N."/>
            <person name="Mizuno H."/>
            <person name="Yamamoto K."/>
            <person name="Antonio B.A."/>
            <person name="Baba T."/>
            <person name="Sakata K."/>
            <person name="Nagamura Y."/>
            <person name="Aoki H."/>
            <person name="Arikawa K."/>
            <person name="Arita K."/>
            <person name="Bito T."/>
            <person name="Chiden Y."/>
            <person name="Fujitsuka N."/>
            <person name="Fukunaka R."/>
            <person name="Hamada M."/>
            <person name="Harada C."/>
            <person name="Hayashi A."/>
            <person name="Hijishita S."/>
            <person name="Honda M."/>
            <person name="Hosokawa S."/>
            <person name="Ichikawa Y."/>
            <person name="Idonuma A."/>
            <person name="Iijima M."/>
            <person name="Ikeda M."/>
            <person name="Ikeno M."/>
            <person name="Ito K."/>
            <person name="Ito S."/>
            <person name="Ito T."/>
            <person name="Ito Y."/>
            <person name="Ito Y."/>
            <person name="Iwabuchi A."/>
            <person name="Kamiya K."/>
            <person name="Karasawa W."/>
            <person name="Kurita K."/>
            <person name="Katagiri S."/>
            <person name="Kikuta A."/>
            <person name="Kobayashi H."/>
            <person name="Kobayashi N."/>
            <person name="Machita K."/>
            <person name="Maehara T."/>
            <person name="Masukawa M."/>
            <person name="Mizubayashi T."/>
            <person name="Mukai Y."/>
            <person name="Nagasaki H."/>
            <person name="Nagata Y."/>
            <person name="Naito S."/>
            <person name="Nakashima M."/>
            <person name="Nakama Y."/>
            <person name="Nakamichi Y."/>
            <person name="Nakamura M."/>
            <person name="Meguro A."/>
            <person name="Negishi M."/>
            <person name="Ohta I."/>
            <person name="Ohta T."/>
            <person name="Okamoto M."/>
            <person name="Ono N."/>
            <person name="Saji S."/>
            <person name="Sakaguchi M."/>
            <person name="Sakai K."/>
            <person name="Shibata M."/>
            <person name="Shimokawa T."/>
            <person name="Song J."/>
            <person name="Takazaki Y."/>
            <person name="Terasawa K."/>
            <person name="Tsugane M."/>
            <person name="Tsuji K."/>
            <person name="Ueda S."/>
            <person name="Waki K."/>
            <person name="Yamagata H."/>
            <person name="Yamamoto M."/>
            <person name="Yamamoto S."/>
            <person name="Yamane H."/>
            <person name="Yoshiki S."/>
            <person name="Yoshihara R."/>
            <person name="Yukawa K."/>
            <person name="Zhong H."/>
            <person name="Yano M."/>
            <person name="Yuan Q."/>
            <person name="Ouyang S."/>
            <person name="Liu J."/>
            <person name="Jones K.M."/>
            <person name="Gansberger K."/>
            <person name="Moffat K."/>
            <person name="Hill J."/>
            <person name="Bera J."/>
            <person name="Fadrosh D."/>
            <person name="Jin S."/>
            <person name="Johri S."/>
            <person name="Kim M."/>
            <person name="Overton L."/>
            <person name="Reardon M."/>
            <person name="Tsitrin T."/>
            <person name="Vuong H."/>
            <person name="Weaver B."/>
            <person name="Ciecko A."/>
            <person name="Tallon L."/>
            <person name="Jackson J."/>
            <person name="Pai G."/>
            <person name="Aken S.V."/>
            <person name="Utterback T."/>
            <person name="Reidmuller S."/>
            <person name="Feldblyum T."/>
            <person name="Hsiao J."/>
            <person name="Zismann V."/>
            <person name="Iobst S."/>
            <person name="de Vazeille A.R."/>
            <person name="Buell C.R."/>
            <person name="Ying K."/>
            <person name="Li Y."/>
            <person name="Lu T."/>
            <person name="Huang Y."/>
            <person name="Zhao Q."/>
            <person name="Feng Q."/>
            <person name="Zhang L."/>
            <person name="Zhu J."/>
            <person name="Weng Q."/>
            <person name="Mu J."/>
            <person name="Lu Y."/>
            <person name="Fan D."/>
            <person name="Liu Y."/>
            <person name="Guan J."/>
            <person name="Zhang Y."/>
            <person name="Yu S."/>
            <person name="Liu X."/>
            <person name="Zhang Y."/>
            <person name="Hong G."/>
            <person name="Han B."/>
            <person name="Choisne N."/>
            <person name="Demange N."/>
            <person name="Orjeda G."/>
            <person name="Samain S."/>
            <person name="Cattolico L."/>
            <person name="Pelletier E."/>
            <person name="Couloux A."/>
            <person name="Segurens B."/>
            <person name="Wincker P."/>
            <person name="D'Hont A."/>
            <person name="Scarpelli C."/>
            <person name="Weissenbach J."/>
            <person name="Salanoubat M."/>
            <person name="Quetier F."/>
            <person name="Yu Y."/>
            <person name="Kim H.R."/>
            <person name="Rambo T."/>
            <person name="Currie J."/>
            <person name="Collura K."/>
            <person name="Luo M."/>
            <person name="Yang T."/>
            <person name="Ammiraju J.S.S."/>
            <person name="Engler F."/>
            <person name="Soderlund C."/>
            <person name="Wing R.A."/>
            <person name="Palmer L.E."/>
            <person name="de la Bastide M."/>
            <person name="Spiegel L."/>
            <person name="Nascimento L."/>
            <person name="Zutavern T."/>
            <person name="O'Shaughnessy A."/>
            <person name="Dike S."/>
            <person name="Dedhia N."/>
            <person name="Preston R."/>
            <person name="Balija V."/>
            <person name="McCombie W.R."/>
            <person name="Chow T."/>
            <person name="Chen H."/>
            <person name="Chung M."/>
            <person name="Chen C."/>
            <person name="Shaw J."/>
            <person name="Wu H."/>
            <person name="Hsiao K."/>
            <person name="Chao Y."/>
            <person name="Chu M."/>
            <person name="Cheng C."/>
            <person name="Hour A."/>
            <person name="Lee P."/>
            <person name="Lin S."/>
            <person name="Lin Y."/>
            <person name="Liou J."/>
            <person name="Liu S."/>
            <person name="Hsing Y."/>
            <person name="Raghuvanshi S."/>
            <person name="Mohanty A."/>
            <person name="Bharti A.K."/>
            <person name="Gaur A."/>
            <person name="Gupta V."/>
            <person name="Kumar D."/>
            <person name="Ravi V."/>
            <person name="Vij S."/>
            <person name="Kapur A."/>
            <person name="Khurana P."/>
            <person name="Khurana P."/>
            <person name="Khurana J.P."/>
            <person name="Tyagi A.K."/>
            <person name="Gaikwad K."/>
            <person name="Singh A."/>
            <person name="Dalal V."/>
            <person name="Srivastava S."/>
            <person name="Dixit A."/>
            <person name="Pal A.K."/>
            <person name="Ghazi I.A."/>
            <person name="Yadav M."/>
            <person name="Pandit A."/>
            <person name="Bhargava A."/>
            <person name="Sureshbabu K."/>
            <person name="Batra K."/>
            <person name="Sharma T.R."/>
            <person name="Mohapatra T."/>
            <person name="Singh N.K."/>
            <person name="Messing J."/>
            <person name="Nelson A.B."/>
            <person name="Fuks G."/>
            <person name="Kavchok S."/>
            <person name="Keizer G."/>
            <person name="Linton E."/>
            <person name="Llaca V."/>
            <person name="Song R."/>
            <person name="Tanyolac B."/>
            <person name="Young S."/>
            <person name="Ho-Il K."/>
            <person name="Hahn J.H."/>
            <person name="Sangsakoo G."/>
            <person name="Vanavichit A."/>
            <person name="de Mattos Luiz.A.T."/>
            <person name="Zimmer P.D."/>
            <person name="Malone G."/>
            <person name="Dellagostin O."/>
            <person name="de Oliveira A.C."/>
            <person name="Bevan M."/>
            <person name="Bancroft I."/>
            <person name="Minx P."/>
            <person name="Cordum H."/>
            <person name="Wilson R."/>
            <person name="Cheng Z."/>
            <person name="Jin W."/>
            <person name="Jiang J."/>
            <person name="Leong S.A."/>
            <person name="Iwama H."/>
            <person name="Gojobori T."/>
            <person name="Itoh T."/>
            <person name="Niimura Y."/>
            <person name="Fujii Y."/>
            <person name="Habara T."/>
            <person name="Sakai H."/>
            <person name="Sato Y."/>
            <person name="Wilson G."/>
            <person name="Kumar K."/>
            <person name="McCouch S."/>
            <person name="Juretic N."/>
            <person name="Hoen D."/>
            <person name="Wright S."/>
            <person name="Bruskiewich R."/>
            <person name="Bureau T."/>
            <person name="Miyao A."/>
            <person name="Hirochika H."/>
            <person name="Nishikawa T."/>
            <person name="Kadowaki K."/>
            <person name="Sugiura M."/>
            <person name="Burr B."/>
            <person name="Sasaki T."/>
        </authorList>
    </citation>
    <scope>NUCLEOTIDE SEQUENCE [LARGE SCALE GENOMIC DNA]</scope>
    <source>
        <strain evidence="3">cv. Nipponbare</strain>
    </source>
</reference>
<protein>
    <submittedName>
        <fullName evidence="2">Os04g0204150 protein</fullName>
    </submittedName>
</protein>
<organism evidence="2 3">
    <name type="scientific">Oryza sativa subsp. japonica</name>
    <name type="common">Rice</name>
    <dbReference type="NCBI Taxonomy" id="39947"/>
    <lineage>
        <taxon>Eukaryota</taxon>
        <taxon>Viridiplantae</taxon>
        <taxon>Streptophyta</taxon>
        <taxon>Embryophyta</taxon>
        <taxon>Tracheophyta</taxon>
        <taxon>Spermatophyta</taxon>
        <taxon>Magnoliopsida</taxon>
        <taxon>Liliopsida</taxon>
        <taxon>Poales</taxon>
        <taxon>Poaceae</taxon>
        <taxon>BOP clade</taxon>
        <taxon>Oryzoideae</taxon>
        <taxon>Oryzeae</taxon>
        <taxon>Oryzinae</taxon>
        <taxon>Oryza</taxon>
        <taxon>Oryza sativa</taxon>
    </lineage>
</organism>
<dbReference type="Gramene" id="Os04t0204150-00">
    <property type="protein sequence ID" value="Os04t0204150-00"/>
    <property type="gene ID" value="Os04g0204150"/>
</dbReference>